<organism evidence="1">
    <name type="scientific">Solanum chacoense</name>
    <name type="common">Chaco potato</name>
    <dbReference type="NCBI Taxonomy" id="4108"/>
    <lineage>
        <taxon>Eukaryota</taxon>
        <taxon>Viridiplantae</taxon>
        <taxon>Streptophyta</taxon>
        <taxon>Embryophyta</taxon>
        <taxon>Tracheophyta</taxon>
        <taxon>Spermatophyta</taxon>
        <taxon>Magnoliopsida</taxon>
        <taxon>eudicotyledons</taxon>
        <taxon>Gunneridae</taxon>
        <taxon>Pentapetalae</taxon>
        <taxon>asterids</taxon>
        <taxon>lamiids</taxon>
        <taxon>Solanales</taxon>
        <taxon>Solanaceae</taxon>
        <taxon>Solanoideae</taxon>
        <taxon>Solaneae</taxon>
        <taxon>Solanum</taxon>
    </lineage>
</organism>
<evidence type="ECO:0000313" key="1">
    <source>
        <dbReference type="EMBL" id="JAP10527.1"/>
    </source>
</evidence>
<name>A0A0V0GQM5_SOLCH</name>
<protein>
    <submittedName>
        <fullName evidence="1">Putative ovule protein</fullName>
    </submittedName>
</protein>
<dbReference type="EMBL" id="GEDG01032960">
    <property type="protein sequence ID" value="JAP10527.1"/>
    <property type="molecule type" value="Transcribed_RNA"/>
</dbReference>
<reference evidence="1" key="1">
    <citation type="submission" date="2015-12" db="EMBL/GenBank/DDBJ databases">
        <title>Gene expression during late stages of embryo sac development: a critical building block for successful pollen-pistil interactions.</title>
        <authorList>
            <person name="Liu Y."/>
            <person name="Joly V."/>
            <person name="Sabar M."/>
            <person name="Matton D.P."/>
        </authorList>
    </citation>
    <scope>NUCLEOTIDE SEQUENCE</scope>
</reference>
<sequence length="108" mass="12040">MTEMYEAWMSGQAPPPSIRDYLNTNMSPPVQVSISDPIYPPRFGPASNVAGTSTVRPLSTPMTSNPLFIPTALTNVVQQPIIEPKFNNDPLPKVQYDRDYTPELTFKI</sequence>
<proteinExistence type="predicted"/>
<feature type="non-terminal residue" evidence="1">
    <location>
        <position position="108"/>
    </location>
</feature>
<accession>A0A0V0GQM5</accession>
<dbReference type="AlphaFoldDB" id="A0A0V0GQM5"/>